<sequence length="264" mass="29113">MITHDIANNEATVAQMKADYARYEAVVQRDKDGNPINNLTIDSCRLTDEKNMGIHLQGLAINTNTNRRYQRIGEIYGFPISIISEPTVVDGHESVQNRFVVEGNLKYKYNNGFIAMSDTHAACMNFVNALEKIPGIIAQFEERTARLKADVPQLEAIVSKPWGKEDELKQLKSDLAALDRKITATLAPKKEEQDGEVNKQVNTVEPPAQSTDSKKSMVAEPTNPYQREPLSSRIVIGGCGATPPGGFFVGTKRQADNRAAGPKL</sequence>
<protein>
    <recommendedName>
        <fullName evidence="4">DNA methylase</fullName>
    </recommendedName>
</protein>
<name>A0A4Z0V5R2_9BACT</name>
<gene>
    <name evidence="2" type="ORF">EZ315_07675</name>
</gene>
<evidence type="ECO:0000256" key="1">
    <source>
        <dbReference type="SAM" id="MobiDB-lite"/>
    </source>
</evidence>
<dbReference type="Proteomes" id="UP000297635">
    <property type="component" value="Unassembled WGS sequence"/>
</dbReference>
<feature type="region of interest" description="Disordered" evidence="1">
    <location>
        <begin position="187"/>
        <end position="231"/>
    </location>
</feature>
<dbReference type="EMBL" id="SJSA01000001">
    <property type="protein sequence ID" value="TGG40556.1"/>
    <property type="molecule type" value="Genomic_DNA"/>
</dbReference>
<evidence type="ECO:0008006" key="4">
    <source>
        <dbReference type="Google" id="ProtNLM"/>
    </source>
</evidence>
<feature type="compositionally biased region" description="Polar residues" evidence="1">
    <location>
        <begin position="199"/>
        <end position="211"/>
    </location>
</feature>
<evidence type="ECO:0000313" key="2">
    <source>
        <dbReference type="EMBL" id="TGG40556.1"/>
    </source>
</evidence>
<reference evidence="2 3" key="1">
    <citation type="submission" date="2019-02" db="EMBL/GenBank/DDBJ databases">
        <title>Isolation and identification of novel species under the genus Muribaculum.</title>
        <authorList>
            <person name="Miyake S."/>
            <person name="Ding Y."/>
            <person name="Low A."/>
            <person name="Soh M."/>
            <person name="Seedorf H."/>
        </authorList>
    </citation>
    <scope>NUCLEOTIDE SEQUENCE [LARGE SCALE GENOMIC DNA]</scope>
    <source>
        <strain evidence="2 3">TLL-A3</strain>
    </source>
</reference>
<organism evidence="2 3">
    <name type="scientific">Duncaniella freteri</name>
    <dbReference type="NCBI Taxonomy" id="2530391"/>
    <lineage>
        <taxon>Bacteria</taxon>
        <taxon>Pseudomonadati</taxon>
        <taxon>Bacteroidota</taxon>
        <taxon>Bacteroidia</taxon>
        <taxon>Bacteroidales</taxon>
        <taxon>Muribaculaceae</taxon>
        <taxon>Duncaniella</taxon>
    </lineage>
</organism>
<keyword evidence="3" id="KW-1185">Reference proteome</keyword>
<dbReference type="AlphaFoldDB" id="A0A4Z0V5R2"/>
<evidence type="ECO:0000313" key="3">
    <source>
        <dbReference type="Proteomes" id="UP000297635"/>
    </source>
</evidence>
<accession>A0A4Z0V5R2</accession>
<comment type="caution">
    <text evidence="2">The sequence shown here is derived from an EMBL/GenBank/DDBJ whole genome shotgun (WGS) entry which is preliminary data.</text>
</comment>
<proteinExistence type="predicted"/>